<evidence type="ECO:0000313" key="2">
    <source>
        <dbReference type="Proteomes" id="UP000216074"/>
    </source>
</evidence>
<dbReference type="RefSeq" id="WP_094729326.1">
    <property type="nucleotide sequence ID" value="NZ_MWWY01000013.1"/>
</dbReference>
<dbReference type="EMBL" id="MWWY01000013">
    <property type="protein sequence ID" value="OZG65390.1"/>
    <property type="molecule type" value="Genomic_DNA"/>
</dbReference>
<gene>
    <name evidence="1" type="ORF">BHAP_0668</name>
</gene>
<organism evidence="1 2">
    <name type="scientific">Bifidobacterium hapali</name>
    <dbReference type="NCBI Taxonomy" id="1630172"/>
    <lineage>
        <taxon>Bacteria</taxon>
        <taxon>Bacillati</taxon>
        <taxon>Actinomycetota</taxon>
        <taxon>Actinomycetes</taxon>
        <taxon>Bifidobacteriales</taxon>
        <taxon>Bifidobacteriaceae</taxon>
        <taxon>Bifidobacterium</taxon>
    </lineage>
</organism>
<proteinExistence type="predicted"/>
<accession>A0A261G1U4</accession>
<dbReference type="OrthoDB" id="6400528at2"/>
<name>A0A261G1U4_9BIFI</name>
<reference evidence="1 2" key="1">
    <citation type="journal article" date="2017" name="BMC Genomics">
        <title>Comparative genomic and phylogenomic analyses of the Bifidobacteriaceae family.</title>
        <authorList>
            <person name="Lugli G.A."/>
            <person name="Milani C."/>
            <person name="Turroni F."/>
            <person name="Duranti S."/>
            <person name="Mancabelli L."/>
            <person name="Mangifesta M."/>
            <person name="Ferrario C."/>
            <person name="Modesto M."/>
            <person name="Mattarelli P."/>
            <person name="Jiri K."/>
            <person name="van Sinderen D."/>
            <person name="Ventura M."/>
        </authorList>
    </citation>
    <scope>NUCLEOTIDE SEQUENCE [LARGE SCALE GENOMIC DNA]</scope>
    <source>
        <strain evidence="1 2">DSM 100202</strain>
    </source>
</reference>
<evidence type="ECO:0000313" key="1">
    <source>
        <dbReference type="EMBL" id="OZG65390.1"/>
    </source>
</evidence>
<comment type="caution">
    <text evidence="1">The sequence shown here is derived from an EMBL/GenBank/DDBJ whole genome shotgun (WGS) entry which is preliminary data.</text>
</comment>
<keyword evidence="2" id="KW-1185">Reference proteome</keyword>
<dbReference type="Proteomes" id="UP000216074">
    <property type="component" value="Unassembled WGS sequence"/>
</dbReference>
<protein>
    <submittedName>
        <fullName evidence="1">UDP-galactopyranose mutase</fullName>
    </submittedName>
</protein>
<dbReference type="AlphaFoldDB" id="A0A261G1U4"/>
<sequence>MQNDAQKTNLKSNGFILDTGYYSGGGEALYQLAVDLKKFGYNIKIAYKGVKPFNPPRKFNKYLKELDVVLADDVKNKDDSFIIVPESDTESLFDFPLYDKYIWWLSFNYYDGLFFSDPHRPTKLKFIKTFIKYILYIKKKLLAFAKYGHTCFPIKDVHNISGSYYISKMLASKMHVEFKELIHSIGKDFLNYGVYDGKGLDKRQDIVLYNPAKPSDLMAILLRRGNFHYIPVRNLSFQQMIDLFRKSKLYLDFGFFPGPERLPKETVFNGANVLVARRNAALTKDVLIPEKYKIEIDSDPQEVEGIIKEMLNNYDKDYKDFNEFRMYILNMEQNYYKQLEQIFPRIK</sequence>